<dbReference type="EMBL" id="CP050692">
    <property type="protein sequence ID" value="QIT42250.1"/>
    <property type="molecule type" value="Genomic_DNA"/>
</dbReference>
<reference evidence="2 3" key="1">
    <citation type="submission" date="2020-03" db="EMBL/GenBank/DDBJ databases">
        <title>Is there a link between lipid content and antibiotic production in Streptomyces?</title>
        <authorList>
            <person name="David M."/>
            <person name="Lejeune C."/>
            <person name="Abreu S."/>
            <person name="Thibessard A."/>
            <person name="Leblond P."/>
            <person name="Chaminade P."/>
            <person name="Virolle M.-J."/>
        </authorList>
    </citation>
    <scope>NUCLEOTIDE SEQUENCE [LARGE SCALE GENOMIC DNA]</scope>
    <source>
        <strain evidence="2 3">DSM 41481</strain>
    </source>
</reference>
<evidence type="ECO:0000313" key="2">
    <source>
        <dbReference type="EMBL" id="QIT42250.1"/>
    </source>
</evidence>
<gene>
    <name evidence="2" type="ORF">HCX60_00835</name>
</gene>
<dbReference type="CDD" id="cd14728">
    <property type="entry name" value="Ere-like"/>
    <property type="match status" value="1"/>
</dbReference>
<dbReference type="Proteomes" id="UP000502504">
    <property type="component" value="Chromosome"/>
</dbReference>
<dbReference type="GO" id="GO:0046677">
    <property type="term" value="P:response to antibiotic"/>
    <property type="evidence" value="ECO:0007669"/>
    <property type="project" value="InterPro"/>
</dbReference>
<dbReference type="RefSeq" id="WP_167797126.1">
    <property type="nucleotide sequence ID" value="NZ_CM007717.1"/>
</dbReference>
<dbReference type="PANTHER" id="PTHR31299">
    <property type="entry name" value="ESTERASE, PUTATIVE (AFU_ORTHOLOGUE AFUA_1G05850)-RELATED"/>
    <property type="match status" value="1"/>
</dbReference>
<name>A0AAE6Y3J0_STRAT</name>
<dbReference type="AlphaFoldDB" id="A0AAE6Y3J0"/>
<proteinExistence type="predicted"/>
<evidence type="ECO:0000313" key="3">
    <source>
        <dbReference type="Proteomes" id="UP000502504"/>
    </source>
</evidence>
<accession>A0AAE6Y3J0</accession>
<organism evidence="2 3">
    <name type="scientific">Streptomyces antibioticus</name>
    <dbReference type="NCBI Taxonomy" id="1890"/>
    <lineage>
        <taxon>Bacteria</taxon>
        <taxon>Bacillati</taxon>
        <taxon>Actinomycetota</taxon>
        <taxon>Actinomycetes</taxon>
        <taxon>Kitasatosporales</taxon>
        <taxon>Streptomycetaceae</taxon>
        <taxon>Streptomyces</taxon>
    </lineage>
</organism>
<feature type="region of interest" description="Disordered" evidence="1">
    <location>
        <begin position="393"/>
        <end position="431"/>
    </location>
</feature>
<dbReference type="PANTHER" id="PTHR31299:SF0">
    <property type="entry name" value="ESTERASE, PUTATIVE (AFU_ORTHOLOGUE AFUA_1G05850)-RELATED"/>
    <property type="match status" value="1"/>
</dbReference>
<protein>
    <submittedName>
        <fullName evidence="2">Erythromycin esterase family protein</fullName>
    </submittedName>
</protein>
<dbReference type="SUPFAM" id="SSF159501">
    <property type="entry name" value="EreA/ChaN-like"/>
    <property type="match status" value="1"/>
</dbReference>
<evidence type="ECO:0000256" key="1">
    <source>
        <dbReference type="SAM" id="MobiDB-lite"/>
    </source>
</evidence>
<dbReference type="Pfam" id="PF05139">
    <property type="entry name" value="Erythro_esteras"/>
    <property type="match status" value="1"/>
</dbReference>
<sequence length="431" mass="46674">MHANTPAATVDVVRELIGDARVVALGEGAHNIMEFHGLRDRLFRFLVRELGFTGLVLESGFPEGLSVDRWIHGGPGDVETIAREGITYGFGACEPVHRQLRWMRRHNTRSARQVAFHGMDLPGSSTSPGPAVRACLDRLPPSPGDGELLRLSDLGGRSEAAVRYAAMPDAQRARLTRGLEELERRALRFRDERGADDENARIASWCAASLRAFVAEAAVASDPCTEPGEPYPREVFMARSVEQVLHRERRVVVSAHNAHVRRSPLHGRPTLGGLLADTLGSDLAVIGTTYGSGPEVGFTQRSPRPFDCDVSLGSRILTPHCVETRLESLGLPVAVVDTRRAPAGFFDGVEGTLAAGGLDPVDDFPAAYDALIHFRRVTRVPGAFERLRAETEAASAQALGTGADASARPVQPVRPRDPDARPEDIDHPESP</sequence>
<dbReference type="InterPro" id="IPR052036">
    <property type="entry name" value="Hydrolase/PRTase-associated"/>
</dbReference>
<dbReference type="Gene3D" id="1.20.1440.30">
    <property type="entry name" value="Biosynthetic Protein domain"/>
    <property type="match status" value="1"/>
</dbReference>
<dbReference type="Gene3D" id="3.30.1870.10">
    <property type="entry name" value="EreA-like, domain 2"/>
    <property type="match status" value="1"/>
</dbReference>
<dbReference type="InterPro" id="IPR007815">
    <property type="entry name" value="Emycin_Estase"/>
</dbReference>
<dbReference type="Gene3D" id="3.40.1660.10">
    <property type="entry name" value="EreA-like (biosynthetic domain)"/>
    <property type="match status" value="1"/>
</dbReference>
<feature type="compositionally biased region" description="Basic and acidic residues" evidence="1">
    <location>
        <begin position="414"/>
        <end position="431"/>
    </location>
</feature>